<organism evidence="1 2">
    <name type="scientific">Solanum tuberosum</name>
    <name type="common">Potato</name>
    <dbReference type="NCBI Taxonomy" id="4113"/>
    <lineage>
        <taxon>Eukaryota</taxon>
        <taxon>Viridiplantae</taxon>
        <taxon>Streptophyta</taxon>
        <taxon>Embryophyta</taxon>
        <taxon>Tracheophyta</taxon>
        <taxon>Spermatophyta</taxon>
        <taxon>Magnoliopsida</taxon>
        <taxon>eudicotyledons</taxon>
        <taxon>Gunneridae</taxon>
        <taxon>Pentapetalae</taxon>
        <taxon>asterids</taxon>
        <taxon>lamiids</taxon>
        <taxon>Solanales</taxon>
        <taxon>Solanaceae</taxon>
        <taxon>Solanoideae</taxon>
        <taxon>Solaneae</taxon>
        <taxon>Solanum</taxon>
    </lineage>
</organism>
<keyword evidence="2" id="KW-1185">Reference proteome</keyword>
<name>A0ABQ7USU6_SOLTU</name>
<sequence>MAITSAISASELLLEGKISLEKESPNESWKGGSGLSLLGLAQELFSHPLEGSDVTLPQQPPVHQPPIQEHTGEHMSLENWERLLQNHKEVAAVIQEIHRELHTRVPGGFQAERLTEMLEERHGGERMGEILQSLQTERRHSPYFREVQTDFRNLRGSGGTEMQLRKEWQGRA</sequence>
<dbReference type="Proteomes" id="UP000826656">
    <property type="component" value="Unassembled WGS sequence"/>
</dbReference>
<evidence type="ECO:0000313" key="2">
    <source>
        <dbReference type="Proteomes" id="UP000826656"/>
    </source>
</evidence>
<reference evidence="1 2" key="1">
    <citation type="journal article" date="2021" name="bioRxiv">
        <title>Chromosome-scale and haplotype-resolved genome assembly of a tetraploid potato cultivar.</title>
        <authorList>
            <person name="Sun H."/>
            <person name="Jiao W.-B."/>
            <person name="Krause K."/>
            <person name="Campoy J.A."/>
            <person name="Goel M."/>
            <person name="Folz-Donahue K."/>
            <person name="Kukat C."/>
            <person name="Huettel B."/>
            <person name="Schneeberger K."/>
        </authorList>
    </citation>
    <scope>NUCLEOTIDE SEQUENCE [LARGE SCALE GENOMIC DNA]</scope>
    <source>
        <strain evidence="1">SolTubOtavaFocal</strain>
        <tissue evidence="1">Leaves</tissue>
    </source>
</reference>
<accession>A0ABQ7USU6</accession>
<gene>
    <name evidence="1" type="ORF">KY290_025156</name>
</gene>
<evidence type="ECO:0000313" key="1">
    <source>
        <dbReference type="EMBL" id="KAH0754886.1"/>
    </source>
</evidence>
<protein>
    <submittedName>
        <fullName evidence="1">Uncharacterized protein</fullName>
    </submittedName>
</protein>
<dbReference type="EMBL" id="JAIVGD010000018">
    <property type="protein sequence ID" value="KAH0754886.1"/>
    <property type="molecule type" value="Genomic_DNA"/>
</dbReference>
<proteinExistence type="predicted"/>
<comment type="caution">
    <text evidence="1">The sequence shown here is derived from an EMBL/GenBank/DDBJ whole genome shotgun (WGS) entry which is preliminary data.</text>
</comment>